<evidence type="ECO:0000313" key="1">
    <source>
        <dbReference type="EMBL" id="PTX63879.1"/>
    </source>
</evidence>
<evidence type="ECO:0000313" key="2">
    <source>
        <dbReference type="Proteomes" id="UP000244090"/>
    </source>
</evidence>
<keyword evidence="2" id="KW-1185">Reference proteome</keyword>
<comment type="caution">
    <text evidence="1">The sequence shown here is derived from an EMBL/GenBank/DDBJ whole genome shotgun (WGS) entry which is preliminary data.</text>
</comment>
<name>A0A2T6C6C7_9FLAO</name>
<reference evidence="1 2" key="1">
    <citation type="submission" date="2018-04" db="EMBL/GenBank/DDBJ databases">
        <title>Genomic Encyclopedia of Archaeal and Bacterial Type Strains, Phase II (KMG-II): from individual species to whole genera.</title>
        <authorList>
            <person name="Goeker M."/>
        </authorList>
    </citation>
    <scope>NUCLEOTIDE SEQUENCE [LARGE SCALE GENOMIC DNA]</scope>
    <source>
        <strain evidence="1 2">DSM 25731</strain>
    </source>
</reference>
<dbReference type="Proteomes" id="UP000244090">
    <property type="component" value="Unassembled WGS sequence"/>
</dbReference>
<dbReference type="AlphaFoldDB" id="A0A2T6C6C7"/>
<sequence>MLNNILLLEGVQLLNKKEQSAIKGGFECQCDGPEYPYPQESPCYDTLIGC</sequence>
<protein>
    <submittedName>
        <fullName evidence="1">Uncharacterized protein</fullName>
    </submittedName>
</protein>
<gene>
    <name evidence="1" type="ORF">C8N46_101488</name>
</gene>
<organism evidence="1 2">
    <name type="scientific">Kordia periserrulae</name>
    <dbReference type="NCBI Taxonomy" id="701523"/>
    <lineage>
        <taxon>Bacteria</taxon>
        <taxon>Pseudomonadati</taxon>
        <taxon>Bacteroidota</taxon>
        <taxon>Flavobacteriia</taxon>
        <taxon>Flavobacteriales</taxon>
        <taxon>Flavobacteriaceae</taxon>
        <taxon>Kordia</taxon>
    </lineage>
</organism>
<proteinExistence type="predicted"/>
<dbReference type="EMBL" id="QBKT01000001">
    <property type="protein sequence ID" value="PTX63879.1"/>
    <property type="molecule type" value="Genomic_DNA"/>
</dbReference>
<accession>A0A2T6C6C7</accession>